<dbReference type="CDD" id="cd07812">
    <property type="entry name" value="SRPBCC"/>
    <property type="match status" value="1"/>
</dbReference>
<sequence length="155" mass="17188">MDFSLSKEIDAPAAFVFQAVTDYERFETAAIARGVKVHRRGAQSDAAAGPIWDIRFLFHGKSLDLTLEVTDLVAPDHLVMAIAAKSFKGRAMCQLSPGETEVTEMTLSFMFEGQTLSGRLFLKALEVTKATMEQKIAKRMADFAQETESDYRTTV</sequence>
<evidence type="ECO:0000313" key="1">
    <source>
        <dbReference type="EMBL" id="AEI95462.1"/>
    </source>
</evidence>
<accession>F7ZAB5</accession>
<dbReference type="RefSeq" id="WP_013963354.1">
    <property type="nucleotide sequence ID" value="NC_015730.1"/>
</dbReference>
<gene>
    <name evidence="1" type="ordered locus">RLO149_c035220</name>
</gene>
<keyword evidence="2" id="KW-1185">Reference proteome</keyword>
<dbReference type="EMBL" id="CP002623">
    <property type="protein sequence ID" value="AEI95462.1"/>
    <property type="molecule type" value="Genomic_DNA"/>
</dbReference>
<dbReference type="Gene3D" id="3.30.530.20">
    <property type="match status" value="1"/>
</dbReference>
<dbReference type="Proteomes" id="UP000001353">
    <property type="component" value="Chromosome"/>
</dbReference>
<reference evidence="1 2" key="1">
    <citation type="journal article" date="2011" name="BMC Genomics">
        <title>Comparative genome analysis and genome-guided physiological analysis of Roseobacter litoralis.</title>
        <authorList>
            <person name="Kalhoefer D."/>
            <person name="Thole S."/>
            <person name="Voget S."/>
            <person name="Lehmann R."/>
            <person name="Liesegang H."/>
            <person name="Wollher A."/>
            <person name="Daniel R."/>
            <person name="Simon M."/>
            <person name="Brinkhoff T."/>
        </authorList>
    </citation>
    <scope>NUCLEOTIDE SEQUENCE [LARGE SCALE GENOMIC DNA]</scope>
    <source>
        <strain evidence="2">ATCC 49566 / DSM 6996 / JCM 21268 / NBRC 15278 / OCh 149</strain>
    </source>
</reference>
<dbReference type="STRING" id="391595.RLO149_c035220"/>
<dbReference type="HOGENOM" id="CLU_138417_0_0_5"/>
<dbReference type="InterPro" id="IPR023393">
    <property type="entry name" value="START-like_dom_sf"/>
</dbReference>
<dbReference type="Pfam" id="PF10604">
    <property type="entry name" value="Polyketide_cyc2"/>
    <property type="match status" value="1"/>
</dbReference>
<dbReference type="eggNOG" id="COG3832">
    <property type="taxonomic scope" value="Bacteria"/>
</dbReference>
<organism evidence="1 2">
    <name type="scientific">Roseobacter litoralis (strain ATCC 49566 / DSM 6996 / JCM 21268 / NBRC 15278 / OCh 149)</name>
    <dbReference type="NCBI Taxonomy" id="391595"/>
    <lineage>
        <taxon>Bacteria</taxon>
        <taxon>Pseudomonadati</taxon>
        <taxon>Pseudomonadota</taxon>
        <taxon>Alphaproteobacteria</taxon>
        <taxon>Rhodobacterales</taxon>
        <taxon>Roseobacteraceae</taxon>
        <taxon>Roseobacter</taxon>
    </lineage>
</organism>
<evidence type="ECO:0000313" key="2">
    <source>
        <dbReference type="Proteomes" id="UP000001353"/>
    </source>
</evidence>
<proteinExistence type="predicted"/>
<name>F7ZAB5_ROSLO</name>
<dbReference type="InterPro" id="IPR019587">
    <property type="entry name" value="Polyketide_cyclase/dehydratase"/>
</dbReference>
<dbReference type="AlphaFoldDB" id="F7ZAB5"/>
<dbReference type="KEGG" id="rli:RLO149_c035220"/>
<evidence type="ECO:0008006" key="3">
    <source>
        <dbReference type="Google" id="ProtNLM"/>
    </source>
</evidence>
<dbReference type="SUPFAM" id="SSF55961">
    <property type="entry name" value="Bet v1-like"/>
    <property type="match status" value="1"/>
</dbReference>
<protein>
    <recommendedName>
        <fullName evidence="3">Polyketide cyclase / dehydrase and lipid transport</fullName>
    </recommendedName>
</protein>
<dbReference type="OrthoDB" id="7860307at2"/>